<evidence type="ECO:0000256" key="1">
    <source>
        <dbReference type="SAM" id="Phobius"/>
    </source>
</evidence>
<organism evidence="2 3">
    <name type="scientific">Strigamia maritima</name>
    <name type="common">European centipede</name>
    <name type="synonym">Geophilus maritimus</name>
    <dbReference type="NCBI Taxonomy" id="126957"/>
    <lineage>
        <taxon>Eukaryota</taxon>
        <taxon>Metazoa</taxon>
        <taxon>Ecdysozoa</taxon>
        <taxon>Arthropoda</taxon>
        <taxon>Myriapoda</taxon>
        <taxon>Chilopoda</taxon>
        <taxon>Pleurostigmophora</taxon>
        <taxon>Geophilomorpha</taxon>
        <taxon>Linotaeniidae</taxon>
        <taxon>Strigamia</taxon>
    </lineage>
</organism>
<keyword evidence="1" id="KW-1133">Transmembrane helix</keyword>
<evidence type="ECO:0000313" key="3">
    <source>
        <dbReference type="Proteomes" id="UP000014500"/>
    </source>
</evidence>
<protein>
    <submittedName>
        <fullName evidence="2">Uncharacterized protein</fullName>
    </submittedName>
</protein>
<name>T1IJA0_STRMM</name>
<keyword evidence="3" id="KW-1185">Reference proteome</keyword>
<dbReference type="Proteomes" id="UP000014500">
    <property type="component" value="Unassembled WGS sequence"/>
</dbReference>
<feature type="transmembrane region" description="Helical" evidence="1">
    <location>
        <begin position="94"/>
        <end position="114"/>
    </location>
</feature>
<dbReference type="AlphaFoldDB" id="T1IJA0"/>
<feature type="transmembrane region" description="Helical" evidence="1">
    <location>
        <begin position="120"/>
        <end position="139"/>
    </location>
</feature>
<keyword evidence="1" id="KW-0472">Membrane</keyword>
<dbReference type="EMBL" id="JH430236">
    <property type="status" value="NOT_ANNOTATED_CDS"/>
    <property type="molecule type" value="Genomic_DNA"/>
</dbReference>
<reference evidence="3" key="1">
    <citation type="submission" date="2011-05" db="EMBL/GenBank/DDBJ databases">
        <authorList>
            <person name="Richards S.R."/>
            <person name="Qu J."/>
            <person name="Jiang H."/>
            <person name="Jhangiani S.N."/>
            <person name="Agravi P."/>
            <person name="Goodspeed R."/>
            <person name="Gross S."/>
            <person name="Mandapat C."/>
            <person name="Jackson L."/>
            <person name="Mathew T."/>
            <person name="Pu L."/>
            <person name="Thornton R."/>
            <person name="Saada N."/>
            <person name="Wilczek-Boney K.B."/>
            <person name="Lee S."/>
            <person name="Kovar C."/>
            <person name="Wu Y."/>
            <person name="Scherer S.E."/>
            <person name="Worley K.C."/>
            <person name="Muzny D.M."/>
            <person name="Gibbs R."/>
        </authorList>
    </citation>
    <scope>NUCLEOTIDE SEQUENCE</scope>
    <source>
        <strain evidence="3">Brora</strain>
    </source>
</reference>
<dbReference type="EnsemblMetazoa" id="SMAR000959-RA">
    <property type="protein sequence ID" value="SMAR000959-PA"/>
    <property type="gene ID" value="SMAR000959"/>
</dbReference>
<evidence type="ECO:0000313" key="2">
    <source>
        <dbReference type="EnsemblMetazoa" id="SMAR000959-PA"/>
    </source>
</evidence>
<keyword evidence="1" id="KW-0812">Transmembrane</keyword>
<reference evidence="2" key="2">
    <citation type="submission" date="2015-02" db="UniProtKB">
        <authorList>
            <consortium name="EnsemblMetazoa"/>
        </authorList>
    </citation>
    <scope>IDENTIFICATION</scope>
</reference>
<dbReference type="HOGENOM" id="CLU_1373799_0_0_1"/>
<proteinExistence type="predicted"/>
<accession>T1IJA0</accession>
<sequence>MFHHGYLLDRISKTIYLLHDHQIVKKSNLYSKIKHLQRIFAIDLTISRACTKQERVNNLQRCIWSPNYLCLPFNQGPLLSLCYMRLRIRLEFNLAVSYNTATVALISPALIFWVMDLMRYSDVIISTVSTSAVSAILSIRTNSRERFRLCLIEQFGLAARGKTWSKTTISISSPLYLGDDAKFEMISWLHKLHIKIMLM</sequence>